<dbReference type="Pfam" id="PF12682">
    <property type="entry name" value="Flavodoxin_4"/>
    <property type="match status" value="1"/>
</dbReference>
<gene>
    <name evidence="3" type="ORF">EPJ81_02685</name>
</gene>
<dbReference type="PANTHER" id="PTHR39201">
    <property type="entry name" value="EXPORTED PROTEIN-RELATED"/>
    <property type="match status" value="1"/>
</dbReference>
<dbReference type="GO" id="GO:0009055">
    <property type="term" value="F:electron transfer activity"/>
    <property type="evidence" value="ECO:0007669"/>
    <property type="project" value="InterPro"/>
</dbReference>
<evidence type="ECO:0000313" key="3">
    <source>
        <dbReference type="EMBL" id="TXJ40582.1"/>
    </source>
</evidence>
<dbReference type="InterPro" id="IPR008254">
    <property type="entry name" value="Flavodoxin/NO_synth"/>
</dbReference>
<evidence type="ECO:0000259" key="2">
    <source>
        <dbReference type="PROSITE" id="PS50902"/>
    </source>
</evidence>
<dbReference type="GO" id="GO:0010181">
    <property type="term" value="F:FMN binding"/>
    <property type="evidence" value="ECO:0007669"/>
    <property type="project" value="InterPro"/>
</dbReference>
<comment type="cofactor">
    <cofactor evidence="1">
        <name>FMN</name>
        <dbReference type="ChEBI" id="CHEBI:58210"/>
    </cofactor>
</comment>
<evidence type="ECO:0000313" key="4">
    <source>
        <dbReference type="Proteomes" id="UP000325002"/>
    </source>
</evidence>
<comment type="caution">
    <text evidence="3">The sequence shown here is derived from an EMBL/GenBank/DDBJ whole genome shotgun (WGS) entry which is preliminary data.</text>
</comment>
<evidence type="ECO:0000256" key="1">
    <source>
        <dbReference type="ARBA" id="ARBA00001917"/>
    </source>
</evidence>
<protein>
    <submittedName>
        <fullName evidence="3">Flavodoxin</fullName>
    </submittedName>
</protein>
<dbReference type="InterPro" id="IPR029039">
    <property type="entry name" value="Flavoprotein-like_sf"/>
</dbReference>
<dbReference type="PANTHER" id="PTHR39201:SF1">
    <property type="entry name" value="FLAVODOXIN-LIKE DOMAIN-CONTAINING PROTEIN"/>
    <property type="match status" value="1"/>
</dbReference>
<name>A0A5C8EUU7_9SPIR</name>
<organism evidence="3 4">
    <name type="scientific">Brachyspira aalborgi</name>
    <dbReference type="NCBI Taxonomy" id="29522"/>
    <lineage>
        <taxon>Bacteria</taxon>
        <taxon>Pseudomonadati</taxon>
        <taxon>Spirochaetota</taxon>
        <taxon>Spirochaetia</taxon>
        <taxon>Brachyspirales</taxon>
        <taxon>Brachyspiraceae</taxon>
        <taxon>Brachyspira</taxon>
    </lineage>
</organism>
<reference evidence="3 4" key="1">
    <citation type="journal article" date="1992" name="Lakartidningen">
        <title>[Penicillin V and not amoxicillin is the first choice preparation in acute otitis].</title>
        <authorList>
            <person name="Kamme C."/>
            <person name="Lundgren K."/>
            <person name="Prellner K."/>
        </authorList>
    </citation>
    <scope>NUCLEOTIDE SEQUENCE [LARGE SCALE GENOMIC DNA]</scope>
    <source>
        <strain evidence="3 4">PC3997IV</strain>
    </source>
</reference>
<dbReference type="Gene3D" id="3.40.50.360">
    <property type="match status" value="1"/>
</dbReference>
<dbReference type="RefSeq" id="WP_147778144.1">
    <property type="nucleotide sequence ID" value="NZ_SAYD01000008.1"/>
</dbReference>
<dbReference type="PROSITE" id="PS50902">
    <property type="entry name" value="FLAVODOXIN_LIKE"/>
    <property type="match status" value="1"/>
</dbReference>
<proteinExistence type="predicted"/>
<dbReference type="InterPro" id="IPR001226">
    <property type="entry name" value="Flavodoxin_CS"/>
</dbReference>
<dbReference type="PROSITE" id="PS00201">
    <property type="entry name" value="FLAVODOXIN"/>
    <property type="match status" value="1"/>
</dbReference>
<sequence length="179" mass="20210">MTKRIIIFLTSLIFLTGAFLNAQASKTLVVYFSWSGNTRAAAEYVREILNTDIFEIIPANRYPSDYSAMLSQYRREKERDTFPRLANNIDISQYDTIILGYPNWGSDLPFVVKSFLSANNFSGKRIAPLCTHGGGGFARSINSIRELCPNATILEGFSVNGREARNSKNNLQNWLNRVL</sequence>
<dbReference type="AlphaFoldDB" id="A0A5C8EUU7"/>
<dbReference type="Proteomes" id="UP000325002">
    <property type="component" value="Unassembled WGS sequence"/>
</dbReference>
<dbReference type="SUPFAM" id="SSF52218">
    <property type="entry name" value="Flavoproteins"/>
    <property type="match status" value="1"/>
</dbReference>
<accession>A0A5C8EUU7</accession>
<feature type="domain" description="Flavodoxin-like" evidence="2">
    <location>
        <begin position="27"/>
        <end position="179"/>
    </location>
</feature>
<dbReference type="EMBL" id="SAYD01000008">
    <property type="protein sequence ID" value="TXJ40582.1"/>
    <property type="molecule type" value="Genomic_DNA"/>
</dbReference>